<dbReference type="SMART" id="SM00823">
    <property type="entry name" value="PKS_PP"/>
    <property type="match status" value="1"/>
</dbReference>
<evidence type="ECO:0000256" key="6">
    <source>
        <dbReference type="SAM" id="MobiDB-lite"/>
    </source>
</evidence>
<dbReference type="InterPro" id="IPR016039">
    <property type="entry name" value="Thiolase-like"/>
</dbReference>
<feature type="region of interest" description="Disordered" evidence="6">
    <location>
        <begin position="430"/>
        <end position="454"/>
    </location>
</feature>
<dbReference type="Pfam" id="PF16197">
    <property type="entry name" value="KAsynt_C_assoc"/>
    <property type="match status" value="1"/>
</dbReference>
<dbReference type="RefSeq" id="WP_380316943.1">
    <property type="nucleotide sequence ID" value="NZ_JBHYPW010000003.1"/>
</dbReference>
<dbReference type="InterPro" id="IPR016036">
    <property type="entry name" value="Malonyl_transacylase_ACP-bd"/>
</dbReference>
<dbReference type="InterPro" id="IPR018201">
    <property type="entry name" value="Ketoacyl_synth_AS"/>
</dbReference>
<keyword evidence="4" id="KW-0045">Antibiotic biosynthesis</keyword>
<dbReference type="InterPro" id="IPR014043">
    <property type="entry name" value="Acyl_transferase_dom"/>
</dbReference>
<accession>A0ABW6GDF6</accession>
<evidence type="ECO:0000256" key="3">
    <source>
        <dbReference type="ARBA" id="ARBA00022679"/>
    </source>
</evidence>
<dbReference type="Pfam" id="PF02801">
    <property type="entry name" value="Ketoacyl-synt_C"/>
    <property type="match status" value="1"/>
</dbReference>
<dbReference type="Gene3D" id="3.30.70.3290">
    <property type="match status" value="1"/>
</dbReference>
<dbReference type="PROSITE" id="PS52004">
    <property type="entry name" value="KS3_2"/>
    <property type="match status" value="1"/>
</dbReference>
<feature type="domain" description="Ketosynthase family 3 (KS3)" evidence="8">
    <location>
        <begin position="5"/>
        <end position="427"/>
    </location>
</feature>
<dbReference type="InterPro" id="IPR001227">
    <property type="entry name" value="Ac_transferase_dom_sf"/>
</dbReference>
<dbReference type="Proteomes" id="UP001599542">
    <property type="component" value="Unassembled WGS sequence"/>
</dbReference>
<evidence type="ECO:0000256" key="1">
    <source>
        <dbReference type="ARBA" id="ARBA00022450"/>
    </source>
</evidence>
<dbReference type="InterPro" id="IPR014030">
    <property type="entry name" value="Ketoacyl_synth_N"/>
</dbReference>
<keyword evidence="5" id="KW-0012">Acyltransferase</keyword>
<dbReference type="Gene3D" id="1.10.1200.10">
    <property type="entry name" value="ACP-like"/>
    <property type="match status" value="1"/>
</dbReference>
<dbReference type="PANTHER" id="PTHR43775">
    <property type="entry name" value="FATTY ACID SYNTHASE"/>
    <property type="match status" value="1"/>
</dbReference>
<proteinExistence type="predicted"/>
<dbReference type="InterPro" id="IPR020806">
    <property type="entry name" value="PKS_PP-bd"/>
</dbReference>
<dbReference type="SMART" id="SM00825">
    <property type="entry name" value="PKS_KS"/>
    <property type="match status" value="1"/>
</dbReference>
<reference evidence="9 10" key="1">
    <citation type="submission" date="2024-09" db="EMBL/GenBank/DDBJ databases">
        <title>The Natural Products Discovery Center: Release of the First 8490 Sequenced Strains for Exploring Actinobacteria Biosynthetic Diversity.</title>
        <authorList>
            <person name="Kalkreuter E."/>
            <person name="Kautsar S.A."/>
            <person name="Yang D."/>
            <person name="Bader C.D."/>
            <person name="Teijaro C.N."/>
            <person name="Fluegel L."/>
            <person name="Davis C.M."/>
            <person name="Simpson J.R."/>
            <person name="Lauterbach L."/>
            <person name="Steele A.D."/>
            <person name="Gui C."/>
            <person name="Meng S."/>
            <person name="Li G."/>
            <person name="Viehrig K."/>
            <person name="Ye F."/>
            <person name="Su P."/>
            <person name="Kiefer A.F."/>
            <person name="Nichols A."/>
            <person name="Cepeda A.J."/>
            <person name="Yan W."/>
            <person name="Fan B."/>
            <person name="Jiang Y."/>
            <person name="Adhikari A."/>
            <person name="Zheng C.-J."/>
            <person name="Schuster L."/>
            <person name="Cowan T.M."/>
            <person name="Smanski M.J."/>
            <person name="Chevrette M.G."/>
            <person name="De Carvalho L.P.S."/>
            <person name="Shen B."/>
        </authorList>
    </citation>
    <scope>NUCLEOTIDE SEQUENCE [LARGE SCALE GENOMIC DNA]</scope>
    <source>
        <strain evidence="9 10">NPDC058753</strain>
    </source>
</reference>
<evidence type="ECO:0000259" key="7">
    <source>
        <dbReference type="PROSITE" id="PS50075"/>
    </source>
</evidence>
<keyword evidence="1" id="KW-0596">Phosphopantetheine</keyword>
<dbReference type="Gene3D" id="3.40.47.10">
    <property type="match status" value="1"/>
</dbReference>
<dbReference type="EMBL" id="JBHYPX010000002">
    <property type="protein sequence ID" value="MFE1350703.1"/>
    <property type="molecule type" value="Genomic_DNA"/>
</dbReference>
<evidence type="ECO:0000259" key="8">
    <source>
        <dbReference type="PROSITE" id="PS52004"/>
    </source>
</evidence>
<dbReference type="SUPFAM" id="SSF53901">
    <property type="entry name" value="Thiolase-like"/>
    <property type="match status" value="1"/>
</dbReference>
<feature type="region of interest" description="Disordered" evidence="6">
    <location>
        <begin position="893"/>
        <end position="915"/>
    </location>
</feature>
<dbReference type="SMART" id="SM00827">
    <property type="entry name" value="PKS_AT"/>
    <property type="match status" value="1"/>
</dbReference>
<dbReference type="PROSITE" id="PS50075">
    <property type="entry name" value="CARRIER"/>
    <property type="match status" value="1"/>
</dbReference>
<dbReference type="InterPro" id="IPR036736">
    <property type="entry name" value="ACP-like_sf"/>
</dbReference>
<evidence type="ECO:0000313" key="10">
    <source>
        <dbReference type="Proteomes" id="UP001599542"/>
    </source>
</evidence>
<feature type="domain" description="Carrier" evidence="7">
    <location>
        <begin position="933"/>
        <end position="1009"/>
    </location>
</feature>
<dbReference type="InterPro" id="IPR006162">
    <property type="entry name" value="Ppantetheine_attach_site"/>
</dbReference>
<dbReference type="InterPro" id="IPR009081">
    <property type="entry name" value="PP-bd_ACP"/>
</dbReference>
<evidence type="ECO:0000256" key="5">
    <source>
        <dbReference type="ARBA" id="ARBA00023315"/>
    </source>
</evidence>
<dbReference type="SUPFAM" id="SSF47336">
    <property type="entry name" value="ACP-like"/>
    <property type="match status" value="1"/>
</dbReference>
<keyword evidence="10" id="KW-1185">Reference proteome</keyword>
<dbReference type="Gene3D" id="3.40.366.10">
    <property type="entry name" value="Malonyl-Coenzyme A Acyl Carrier Protein, domain 2"/>
    <property type="match status" value="1"/>
</dbReference>
<evidence type="ECO:0000256" key="2">
    <source>
        <dbReference type="ARBA" id="ARBA00022553"/>
    </source>
</evidence>
<sequence>MQNDDDLIAIVAMECRLPQAADVDEFWARLVDGHTAVSDLTDEQLATAGVPVAQRSRPDHVKRAGVLEGVAEFDSGYFGYSEREADILDVQQRLMLEKSVALLERANIDPQRTAQRIGVFAGSGMSTYVTGPLQRPDLMDALGEMVVRHGNDKDFLATRISYKLNLHGPSVNVQTACSTGLVAVHSAVQSLLLNECDAAIAGAVYVRVPQEAGYRYQVGGVLSPDGVCRPFDARANGTLFTNGLGLVLLKRLADAVADGDRVHAVIAGSAVNNDGAQKVSFTAPSVSGQVAVLREALEISGADPAEVGYLEAHGTGTALGDPIEVEAIKQAYGSTGVPCGIGSLKGNFGHLNIAAGIVGLIKAALVLEHGFVPPTVNVSEVNPALELDGSRYFVTTESLELDRTATHWAGVSAFGMGGTNGHVLLRSHRPQEAPAEAPEGAPEETPAGRAAEDGRPSILAFSARSRSALRGQAAALAARLAADPDAVLAEYAHTLHEGRTRHPHRAALAAVRPAEAVARLRAERYHTSAGADSDSDSDAIAFVFAGQGTQRLAMGAGLAARNPAFARRLAEAGAAVGAHTGFDPLALLKDGRERDTAATEVAQPLLFAVEYALAQTLLDSGLTPHYLFGHSLGEVVAASVAGVFDLATAAELVAVRARAMAACPGGAMLAVSDPAPFAELVADGSLVVASVNSPRQQVLSGSLAAVDRAAALAAEAGVVHQRLATSHAFHSPLMQGAAEEFLAFLATRELHAPRMPVVSNITGRVLSEYEARNPRYWAEHLVRPVQFGGSVDTLREAGVTRFVEIGAGRSMSNLVRANFAAAGAPAPLLAQTLGEPEAEAESFADALALGWATDPQVAIADHTAAARMTALPTYAFEKRIHWVEPATGFATGTTTGTTTGPVPAAAPAPAATAAPAAPTAAPAAAAAPAGTPEGADEEVRQIVAQIFQNFLGGSATSTDLGFFELGGNSLMAIQLINKLRETFQLDLSVRDFYENSSIDETSCVITAMLIEEPAHV</sequence>
<protein>
    <submittedName>
        <fullName evidence="9">Beta-ketoacyl synthase N-terminal-like domain-containing protein</fullName>
    </submittedName>
</protein>
<dbReference type="InterPro" id="IPR016035">
    <property type="entry name" value="Acyl_Trfase/lysoPLipase"/>
</dbReference>
<dbReference type="PROSITE" id="PS00606">
    <property type="entry name" value="KS3_1"/>
    <property type="match status" value="1"/>
</dbReference>
<dbReference type="Pfam" id="PF00550">
    <property type="entry name" value="PP-binding"/>
    <property type="match status" value="1"/>
</dbReference>
<dbReference type="SUPFAM" id="SSF55048">
    <property type="entry name" value="Probable ACP-binding domain of malonyl-CoA ACP transacylase"/>
    <property type="match status" value="1"/>
</dbReference>
<dbReference type="InterPro" id="IPR032821">
    <property type="entry name" value="PKS_assoc"/>
</dbReference>
<evidence type="ECO:0000313" key="9">
    <source>
        <dbReference type="EMBL" id="MFE1350703.1"/>
    </source>
</evidence>
<dbReference type="SUPFAM" id="SSF52151">
    <property type="entry name" value="FabD/lysophospholipase-like"/>
    <property type="match status" value="1"/>
</dbReference>
<evidence type="ECO:0000256" key="4">
    <source>
        <dbReference type="ARBA" id="ARBA00023194"/>
    </source>
</evidence>
<dbReference type="PANTHER" id="PTHR43775:SF37">
    <property type="entry name" value="SI:DKEY-61P9.11"/>
    <property type="match status" value="1"/>
</dbReference>
<dbReference type="InterPro" id="IPR050091">
    <property type="entry name" value="PKS_NRPS_Biosynth_Enz"/>
</dbReference>
<gene>
    <name evidence="9" type="ORF">ACFW6T_01780</name>
</gene>
<organism evidence="9 10">
    <name type="scientific">Kitasatospora phosalacinea</name>
    <dbReference type="NCBI Taxonomy" id="2065"/>
    <lineage>
        <taxon>Bacteria</taxon>
        <taxon>Bacillati</taxon>
        <taxon>Actinomycetota</taxon>
        <taxon>Actinomycetes</taxon>
        <taxon>Kitasatosporales</taxon>
        <taxon>Streptomycetaceae</taxon>
        <taxon>Kitasatospora</taxon>
    </lineage>
</organism>
<dbReference type="InterPro" id="IPR020841">
    <property type="entry name" value="PKS_Beta-ketoAc_synthase_dom"/>
</dbReference>
<keyword evidence="2" id="KW-0597">Phosphoprotein</keyword>
<dbReference type="PROSITE" id="PS00012">
    <property type="entry name" value="PHOSPHOPANTETHEINE"/>
    <property type="match status" value="1"/>
</dbReference>
<dbReference type="Pfam" id="PF00698">
    <property type="entry name" value="Acyl_transf_1"/>
    <property type="match status" value="1"/>
</dbReference>
<comment type="caution">
    <text evidence="9">The sequence shown here is derived from an EMBL/GenBank/DDBJ whole genome shotgun (WGS) entry which is preliminary data.</text>
</comment>
<name>A0ABW6GDF6_9ACTN</name>
<dbReference type="CDD" id="cd00833">
    <property type="entry name" value="PKS"/>
    <property type="match status" value="1"/>
</dbReference>
<keyword evidence="3" id="KW-0808">Transferase</keyword>
<dbReference type="InterPro" id="IPR014031">
    <property type="entry name" value="Ketoacyl_synth_C"/>
</dbReference>
<feature type="compositionally biased region" description="Low complexity" evidence="6">
    <location>
        <begin position="432"/>
        <end position="449"/>
    </location>
</feature>
<dbReference type="Pfam" id="PF00109">
    <property type="entry name" value="ketoacyl-synt"/>
    <property type="match status" value="1"/>
</dbReference>